<name>A0ACC4E1Q4_PURLI</name>
<accession>A0ACC4E1Q4</accession>
<organism evidence="1 2">
    <name type="scientific">Purpureocillium lilacinum</name>
    <name type="common">Paecilomyces lilacinus</name>
    <dbReference type="NCBI Taxonomy" id="33203"/>
    <lineage>
        <taxon>Eukaryota</taxon>
        <taxon>Fungi</taxon>
        <taxon>Dikarya</taxon>
        <taxon>Ascomycota</taxon>
        <taxon>Pezizomycotina</taxon>
        <taxon>Sordariomycetes</taxon>
        <taxon>Hypocreomycetidae</taxon>
        <taxon>Hypocreales</taxon>
        <taxon>Ophiocordycipitaceae</taxon>
        <taxon>Purpureocillium</taxon>
    </lineage>
</organism>
<comment type="caution">
    <text evidence="1">The sequence shown here is derived from an EMBL/GenBank/DDBJ whole genome shotgun (WGS) entry which is preliminary data.</text>
</comment>
<sequence length="141" mass="14337">MGGRRELSGQPLAAGGRVEEEEAGDGGLPDDNVEPGGRGLWTVQQDNVPQVPASLWLPFGSIHAAPRSARVVSPSEAALPQGGCRLCLIHGRRAVDASRRFSAAAAGTLPLSTAGPTPQLGRAAEVRGAQAAAAGLHFDGT</sequence>
<dbReference type="EMBL" id="JBGNUJ010000003">
    <property type="protein sequence ID" value="KAL3962263.1"/>
    <property type="molecule type" value="Genomic_DNA"/>
</dbReference>
<keyword evidence="2" id="KW-1185">Reference proteome</keyword>
<gene>
    <name evidence="1" type="ORF">ACCO45_003786</name>
</gene>
<protein>
    <submittedName>
        <fullName evidence="1">Uncharacterized protein</fullName>
    </submittedName>
</protein>
<proteinExistence type="predicted"/>
<evidence type="ECO:0000313" key="2">
    <source>
        <dbReference type="Proteomes" id="UP001638806"/>
    </source>
</evidence>
<dbReference type="Proteomes" id="UP001638806">
    <property type="component" value="Unassembled WGS sequence"/>
</dbReference>
<evidence type="ECO:0000313" key="1">
    <source>
        <dbReference type="EMBL" id="KAL3962263.1"/>
    </source>
</evidence>
<reference evidence="1" key="1">
    <citation type="submission" date="2024-12" db="EMBL/GenBank/DDBJ databases">
        <title>Comparative genomics and development of molecular markers within Purpureocillium lilacinum and among Purpureocillium species.</title>
        <authorList>
            <person name="Yeh Z.-Y."/>
            <person name="Ni N.-T."/>
            <person name="Lo P.-H."/>
            <person name="Mushyakhwo K."/>
            <person name="Lin C.-F."/>
            <person name="Nai Y.-S."/>
        </authorList>
    </citation>
    <scope>NUCLEOTIDE SEQUENCE</scope>
    <source>
        <strain evidence="1">NCHU-NPUST-175</strain>
    </source>
</reference>